<dbReference type="InterPro" id="IPR053905">
    <property type="entry name" value="EF-G-like_DII"/>
</dbReference>
<evidence type="ECO:0000259" key="9">
    <source>
        <dbReference type="PROSITE" id="PS51722"/>
    </source>
</evidence>
<dbReference type="Proteomes" id="UP000315689">
    <property type="component" value="Unassembled WGS sequence"/>
</dbReference>
<dbReference type="CDD" id="cd01887">
    <property type="entry name" value="IF2_eIF5B"/>
    <property type="match status" value="1"/>
</dbReference>
<dbReference type="PROSITE" id="PS51722">
    <property type="entry name" value="G_TR_2"/>
    <property type="match status" value="1"/>
</dbReference>
<dbReference type="PANTHER" id="PTHR43381:SF5">
    <property type="entry name" value="TR-TYPE G DOMAIN-CONTAINING PROTEIN"/>
    <property type="match status" value="1"/>
</dbReference>
<dbReference type="NCBIfam" id="TIGR00487">
    <property type="entry name" value="IF-2"/>
    <property type="match status" value="1"/>
</dbReference>
<gene>
    <name evidence="7" type="primary">infB</name>
    <name evidence="10" type="ORF">CEN89_84</name>
</gene>
<dbReference type="PRINTS" id="PR00315">
    <property type="entry name" value="ELONGATNFCT"/>
</dbReference>
<dbReference type="SUPFAM" id="SSF52156">
    <property type="entry name" value="Initiation factor IF2/eIF5b, domain 3"/>
    <property type="match status" value="1"/>
</dbReference>
<evidence type="ECO:0000256" key="1">
    <source>
        <dbReference type="ARBA" id="ARBA00007733"/>
    </source>
</evidence>
<evidence type="ECO:0000256" key="3">
    <source>
        <dbReference type="ARBA" id="ARBA00022540"/>
    </source>
</evidence>
<evidence type="ECO:0000256" key="6">
    <source>
        <dbReference type="ARBA" id="ARBA00023134"/>
    </source>
</evidence>
<dbReference type="InterPro" id="IPR005225">
    <property type="entry name" value="Small_GTP-bd"/>
</dbReference>
<name>A0A554LL92_9BACT</name>
<proteinExistence type="inferred from homology"/>
<dbReference type="InterPro" id="IPR036925">
    <property type="entry name" value="TIF_IF2_dom3_sf"/>
</dbReference>
<keyword evidence="4 7" id="KW-0547">Nucleotide-binding</keyword>
<evidence type="ECO:0000256" key="5">
    <source>
        <dbReference type="ARBA" id="ARBA00022917"/>
    </source>
</evidence>
<evidence type="ECO:0000256" key="7">
    <source>
        <dbReference type="HAMAP-Rule" id="MF_00100"/>
    </source>
</evidence>
<comment type="similarity">
    <text evidence="1 7 8">Belongs to the TRAFAC class translation factor GTPase superfamily. Classic translation factor GTPase family. IF-2 subfamily.</text>
</comment>
<feature type="binding site" evidence="7">
    <location>
        <begin position="132"/>
        <end position="139"/>
    </location>
    <ligand>
        <name>GTP</name>
        <dbReference type="ChEBI" id="CHEBI:37565"/>
    </ligand>
</feature>
<evidence type="ECO:0000313" key="10">
    <source>
        <dbReference type="EMBL" id="TSC93409.1"/>
    </source>
</evidence>
<dbReference type="InterPro" id="IPR000178">
    <property type="entry name" value="TF_IF2_bacterial-like"/>
</dbReference>
<accession>A0A554LL92</accession>
<reference evidence="10 11" key="1">
    <citation type="submission" date="2017-07" db="EMBL/GenBank/DDBJ databases">
        <title>Mechanisms for carbon and nitrogen cycling indicate functional differentiation within the Candidate Phyla Radiation.</title>
        <authorList>
            <person name="Danczak R.E."/>
            <person name="Johnston M.D."/>
            <person name="Kenah C."/>
            <person name="Slattery M."/>
            <person name="Wrighton K.C."/>
            <person name="Wilkins M.J."/>
        </authorList>
    </citation>
    <scope>NUCLEOTIDE SEQUENCE [LARGE SCALE GENOMIC DNA]</scope>
    <source>
        <strain evidence="10">Licking1014_7</strain>
    </source>
</reference>
<comment type="caution">
    <text evidence="10">The sequence shown here is derived from an EMBL/GenBank/DDBJ whole genome shotgun (WGS) entry which is preliminary data.</text>
</comment>
<dbReference type="AlphaFoldDB" id="A0A554LL92"/>
<comment type="function">
    <text evidence="7 8">One of the essential components for the initiation of protein synthesis. Protects formylmethionyl-tRNA from spontaneous hydrolysis and promotes its binding to the 30S ribosomal subunits. Also involved in the hydrolysis of GTP during the formation of the 70S ribosomal complex.</text>
</comment>
<dbReference type="Pfam" id="PF04760">
    <property type="entry name" value="IF2_N"/>
    <property type="match status" value="1"/>
</dbReference>
<feature type="binding site" evidence="7">
    <location>
        <begin position="182"/>
        <end position="186"/>
    </location>
    <ligand>
        <name>GTP</name>
        <dbReference type="ChEBI" id="CHEBI:37565"/>
    </ligand>
</feature>
<protein>
    <recommendedName>
        <fullName evidence="2 7">Translation initiation factor IF-2</fullName>
    </recommendedName>
</protein>
<dbReference type="GO" id="GO:0005525">
    <property type="term" value="F:GTP binding"/>
    <property type="evidence" value="ECO:0007669"/>
    <property type="project" value="UniProtKB-KW"/>
</dbReference>
<dbReference type="EMBL" id="VMGK01000002">
    <property type="protein sequence ID" value="TSC93409.1"/>
    <property type="molecule type" value="Genomic_DNA"/>
</dbReference>
<dbReference type="InterPro" id="IPR006847">
    <property type="entry name" value="IF2_N"/>
</dbReference>
<dbReference type="PANTHER" id="PTHR43381">
    <property type="entry name" value="TRANSLATION INITIATION FACTOR IF-2-RELATED"/>
    <property type="match status" value="1"/>
</dbReference>
<dbReference type="Gene3D" id="3.40.50.300">
    <property type="entry name" value="P-loop containing nucleotide triphosphate hydrolases"/>
    <property type="match status" value="1"/>
</dbReference>
<dbReference type="CDD" id="cd03702">
    <property type="entry name" value="IF2_mtIF2_II"/>
    <property type="match status" value="1"/>
</dbReference>
<dbReference type="InterPro" id="IPR015760">
    <property type="entry name" value="TIF_IF2"/>
</dbReference>
<evidence type="ECO:0000256" key="2">
    <source>
        <dbReference type="ARBA" id="ARBA00020675"/>
    </source>
</evidence>
<keyword evidence="5 7" id="KW-0648">Protein biosynthesis</keyword>
<evidence type="ECO:0000256" key="4">
    <source>
        <dbReference type="ARBA" id="ARBA00022741"/>
    </source>
</evidence>
<dbReference type="InterPro" id="IPR027417">
    <property type="entry name" value="P-loop_NTPase"/>
</dbReference>
<dbReference type="InterPro" id="IPR023115">
    <property type="entry name" value="TIF_IF2_dom3"/>
</dbReference>
<evidence type="ECO:0000256" key="8">
    <source>
        <dbReference type="RuleBase" id="RU000644"/>
    </source>
</evidence>
<dbReference type="InterPro" id="IPR000795">
    <property type="entry name" value="T_Tr_GTP-bd_dom"/>
</dbReference>
<dbReference type="GO" id="GO:0005829">
    <property type="term" value="C:cytosol"/>
    <property type="evidence" value="ECO:0007669"/>
    <property type="project" value="TreeGrafter"/>
</dbReference>
<dbReference type="InterPro" id="IPR009000">
    <property type="entry name" value="Transl_B-barrel_sf"/>
</dbReference>
<comment type="caution">
    <text evidence="7">Lacks conserved residue(s) required for the propagation of feature annotation.</text>
</comment>
<dbReference type="FunFam" id="3.40.50.10050:FF:000001">
    <property type="entry name" value="Translation initiation factor IF-2"/>
    <property type="match status" value="1"/>
</dbReference>
<keyword evidence="6 7" id="KW-0342">GTP-binding</keyword>
<sequence length="622" mass="69166">MKPKRKFSKKELKAQARENSNTAHILQHKTQNENHTAIFLPDQPKQKIALSKIITVRDFAQKLDLPVQTVIMELMKNGVMANINESIDFETGQIIALELGFETENEDTNKKEKDEEVLKDGYERPPIVIVMGHVDHGKTKLLDVIRKTDVVSGESGAITQHIGAYQVEVALKDQKRAITFLDTPGHEAFSSLRAHGANLTDIVVLVVAANDGIKPQTVEAISHAKSAAAPIIVAINKIDLPEADPEKVKRQLAEINLLPEEWGGKIPTVEISAAKNQNLDKLLELIILVADMLELKTTKKGLAQGAVIESKTLKGFGPVATVLVQKGELNIGDIITVGKTWAKVKAMYDWRGNKLLNVSPSMPALVAGFRSMPETGEIFQEQKDEKIARQKISQNTKYQPVKSIHNQGSDSNISTHIIIKADMAGSLKAIEDKIKEIDQSKIKVEIIVKAVGAITETDVNLAEVSQAWIIGFKSTLTPEVRKLAQEKKVSIRNFDIIYELLDYVYGEIEKILPPEIEEKIIGRAKVLKTFHQFKTQVVAGLEVIEGEILPDTDANQWRDHRKMGKVKLKSLELEKQTVKVLKTGATGGAKLVKKSPFAKVKKNDIIETYQIIKKEQKLRRGR</sequence>
<dbReference type="Pfam" id="PF00009">
    <property type="entry name" value="GTP_EFTU"/>
    <property type="match status" value="1"/>
</dbReference>
<dbReference type="InterPro" id="IPR044145">
    <property type="entry name" value="IF2_II"/>
</dbReference>
<dbReference type="NCBIfam" id="TIGR00231">
    <property type="entry name" value="small_GTP"/>
    <property type="match status" value="1"/>
</dbReference>
<comment type="subcellular location">
    <subcellularLocation>
        <location evidence="7">Cytoplasm</location>
    </subcellularLocation>
</comment>
<dbReference type="SUPFAM" id="SSF52540">
    <property type="entry name" value="P-loop containing nucleoside triphosphate hydrolases"/>
    <property type="match status" value="1"/>
</dbReference>
<dbReference type="HAMAP" id="MF_00100_B">
    <property type="entry name" value="IF_2_B"/>
    <property type="match status" value="1"/>
</dbReference>
<feature type="domain" description="Tr-type G" evidence="9">
    <location>
        <begin position="123"/>
        <end position="296"/>
    </location>
</feature>
<feature type="binding site" evidence="7">
    <location>
        <begin position="236"/>
        <end position="239"/>
    </location>
    <ligand>
        <name>GTP</name>
        <dbReference type="ChEBI" id="CHEBI:37565"/>
    </ligand>
</feature>
<dbReference type="GO" id="GO:0003924">
    <property type="term" value="F:GTPase activity"/>
    <property type="evidence" value="ECO:0007669"/>
    <property type="project" value="UniProtKB-UniRule"/>
</dbReference>
<keyword evidence="3 7" id="KW-0396">Initiation factor</keyword>
<keyword evidence="7" id="KW-0963">Cytoplasm</keyword>
<dbReference type="Gene3D" id="2.40.30.10">
    <property type="entry name" value="Translation factors"/>
    <property type="match status" value="2"/>
</dbReference>
<dbReference type="Pfam" id="PF11987">
    <property type="entry name" value="IF-2"/>
    <property type="match status" value="1"/>
</dbReference>
<dbReference type="Pfam" id="PF22042">
    <property type="entry name" value="EF-G_D2"/>
    <property type="match status" value="1"/>
</dbReference>
<dbReference type="GO" id="GO:0003743">
    <property type="term" value="F:translation initiation factor activity"/>
    <property type="evidence" value="ECO:0007669"/>
    <property type="project" value="UniProtKB-UniRule"/>
</dbReference>
<organism evidence="10 11">
    <name type="scientific">Candidatus Berkelbacteria bacterium Licking1014_7</name>
    <dbReference type="NCBI Taxonomy" id="2017147"/>
    <lineage>
        <taxon>Bacteria</taxon>
        <taxon>Candidatus Berkelbacteria</taxon>
    </lineage>
</organism>
<evidence type="ECO:0000313" key="11">
    <source>
        <dbReference type="Proteomes" id="UP000315689"/>
    </source>
</evidence>
<dbReference type="FunFam" id="3.40.50.300:FF:000019">
    <property type="entry name" value="Translation initiation factor IF-2"/>
    <property type="match status" value="1"/>
</dbReference>
<dbReference type="Gene3D" id="3.40.50.10050">
    <property type="entry name" value="Translation initiation factor IF- 2, domain 3"/>
    <property type="match status" value="1"/>
</dbReference>
<dbReference type="SUPFAM" id="SSF50447">
    <property type="entry name" value="Translation proteins"/>
    <property type="match status" value="2"/>
</dbReference>